<sequence>MYKTLAALTLAAAAAAVPMPQTGSAIGAKPEQSDLFALAMDYKGTFVTLTAVSNGTVGNMVLSAGRPSVYPGTPAYFNGTGEYKALNFYVDDANFGGSSVYGLRAKQIPDGESYARSVDALFGFQEFEWTVSANGTIGHRETEALNRFYACEDTASKGDNIFLKWGEDTKDGKPPAGCVETFVIQDFDVPGGQHSGSS</sequence>
<dbReference type="GeneID" id="35600775"/>
<evidence type="ECO:0000313" key="3">
    <source>
        <dbReference type="Proteomes" id="UP000225277"/>
    </source>
</evidence>
<evidence type="ECO:0008006" key="4">
    <source>
        <dbReference type="Google" id="ProtNLM"/>
    </source>
</evidence>
<feature type="chain" id="PRO_5013756883" description="Cell wall protein PhiA" evidence="1">
    <location>
        <begin position="17"/>
        <end position="198"/>
    </location>
</feature>
<keyword evidence="3" id="KW-1185">Reference proteome</keyword>
<dbReference type="AlphaFoldDB" id="A0A2D3V837"/>
<dbReference type="Proteomes" id="UP000225277">
    <property type="component" value="Unassembled WGS sequence"/>
</dbReference>
<feature type="signal peptide" evidence="1">
    <location>
        <begin position="1"/>
        <end position="16"/>
    </location>
</feature>
<evidence type="ECO:0000313" key="2">
    <source>
        <dbReference type="EMBL" id="CZT19766.1"/>
    </source>
</evidence>
<gene>
    <name evidence="2" type="ORF">RCC_05621</name>
</gene>
<dbReference type="RefSeq" id="XP_023626656.1">
    <property type="nucleotide sequence ID" value="XM_023770888.1"/>
</dbReference>
<protein>
    <recommendedName>
        <fullName evidence="4">Cell wall protein PhiA</fullName>
    </recommendedName>
</protein>
<accession>A0A2D3V837</accession>
<proteinExistence type="predicted"/>
<keyword evidence="1" id="KW-0732">Signal</keyword>
<dbReference type="EMBL" id="FJUY01000008">
    <property type="protein sequence ID" value="CZT19766.1"/>
    <property type="molecule type" value="Genomic_DNA"/>
</dbReference>
<evidence type="ECO:0000256" key="1">
    <source>
        <dbReference type="SAM" id="SignalP"/>
    </source>
</evidence>
<dbReference type="OrthoDB" id="3633220at2759"/>
<reference evidence="2 3" key="1">
    <citation type="submission" date="2016-03" db="EMBL/GenBank/DDBJ databases">
        <authorList>
            <person name="Ploux O."/>
        </authorList>
    </citation>
    <scope>NUCLEOTIDE SEQUENCE [LARGE SCALE GENOMIC DNA]</scope>
    <source>
        <strain evidence="2 3">URUG2</strain>
    </source>
</reference>
<name>A0A2D3V837_9PEZI</name>
<organism evidence="2 3">
    <name type="scientific">Ramularia collo-cygni</name>
    <dbReference type="NCBI Taxonomy" id="112498"/>
    <lineage>
        <taxon>Eukaryota</taxon>
        <taxon>Fungi</taxon>
        <taxon>Dikarya</taxon>
        <taxon>Ascomycota</taxon>
        <taxon>Pezizomycotina</taxon>
        <taxon>Dothideomycetes</taxon>
        <taxon>Dothideomycetidae</taxon>
        <taxon>Mycosphaerellales</taxon>
        <taxon>Mycosphaerellaceae</taxon>
        <taxon>Ramularia</taxon>
    </lineage>
</organism>